<sequence length="302" mass="33781">MIKDDSSQWLYCSLIVIFTCVVNTAWAGGKSVFYDGEITFGFDDNLSKAQRERDIVEDHFGEASLAVAYHTVFSGKAAMTVKGFLSGEAFETVDSLNRASAGAEVSFRWQPSLGFLDPIYKLSLTAQVDEYDVDQRDSDVAKVQLATTKRITDRLTATLGGEYRYRDSDGSVFDTEDYRFFLNGDLMVTKTLALYSTYSYLYGDVTSTAQVQFCNGLVADDIYSLLKASTAIEVDEAFNEHFCGSWVSYRLDGQTNAVTVGLNQGFGQNYALDVSALWASVRGDLNNDYYRRIYRATFLVRF</sequence>
<evidence type="ECO:0000313" key="3">
    <source>
        <dbReference type="Proteomes" id="UP001501565"/>
    </source>
</evidence>
<dbReference type="SUPFAM" id="SSF56935">
    <property type="entry name" value="Porins"/>
    <property type="match status" value="1"/>
</dbReference>
<keyword evidence="1" id="KW-0472">Membrane</keyword>
<dbReference type="Proteomes" id="UP001501565">
    <property type="component" value="Unassembled WGS sequence"/>
</dbReference>
<dbReference type="EMBL" id="BAABBN010000007">
    <property type="protein sequence ID" value="GAA3928314.1"/>
    <property type="molecule type" value="Genomic_DNA"/>
</dbReference>
<keyword evidence="1" id="KW-1133">Transmembrane helix</keyword>
<proteinExistence type="predicted"/>
<name>A0ABP7MQP5_9GAMM</name>
<evidence type="ECO:0000313" key="2">
    <source>
        <dbReference type="EMBL" id="GAA3928314.1"/>
    </source>
</evidence>
<gene>
    <name evidence="2" type="ORF">GCM10022277_26040</name>
</gene>
<evidence type="ECO:0000256" key="1">
    <source>
        <dbReference type="SAM" id="Phobius"/>
    </source>
</evidence>
<reference evidence="3" key="1">
    <citation type="journal article" date="2019" name="Int. J. Syst. Evol. Microbiol.">
        <title>The Global Catalogue of Microorganisms (GCM) 10K type strain sequencing project: providing services to taxonomists for standard genome sequencing and annotation.</title>
        <authorList>
            <consortium name="The Broad Institute Genomics Platform"/>
            <consortium name="The Broad Institute Genome Sequencing Center for Infectious Disease"/>
            <person name="Wu L."/>
            <person name="Ma J."/>
        </authorList>
    </citation>
    <scope>NUCLEOTIDE SEQUENCE [LARGE SCALE GENOMIC DNA]</scope>
    <source>
        <strain evidence="3">JCM 17551</strain>
    </source>
</reference>
<keyword evidence="3" id="KW-1185">Reference proteome</keyword>
<accession>A0ABP7MQP5</accession>
<protein>
    <submittedName>
        <fullName evidence="2">Uncharacterized protein</fullName>
    </submittedName>
</protein>
<organism evidence="2 3">
    <name type="scientific">Litoribacillus peritrichatus</name>
    <dbReference type="NCBI Taxonomy" id="718191"/>
    <lineage>
        <taxon>Bacteria</taxon>
        <taxon>Pseudomonadati</taxon>
        <taxon>Pseudomonadota</taxon>
        <taxon>Gammaproteobacteria</taxon>
        <taxon>Oceanospirillales</taxon>
        <taxon>Oceanospirillaceae</taxon>
        <taxon>Litoribacillus</taxon>
    </lineage>
</organism>
<comment type="caution">
    <text evidence="2">The sequence shown here is derived from an EMBL/GenBank/DDBJ whole genome shotgun (WGS) entry which is preliminary data.</text>
</comment>
<dbReference type="RefSeq" id="WP_344798973.1">
    <property type="nucleotide sequence ID" value="NZ_BAABBN010000007.1"/>
</dbReference>
<keyword evidence="1" id="KW-0812">Transmembrane</keyword>
<feature type="transmembrane region" description="Helical" evidence="1">
    <location>
        <begin position="9"/>
        <end position="29"/>
    </location>
</feature>